<dbReference type="Proteomes" id="UP001153636">
    <property type="component" value="Chromosome 1"/>
</dbReference>
<evidence type="ECO:0000313" key="1">
    <source>
        <dbReference type="EMBL" id="CAH1098551.1"/>
    </source>
</evidence>
<dbReference type="OrthoDB" id="6608722at2759"/>
<dbReference type="EMBL" id="OV651813">
    <property type="protein sequence ID" value="CAH1098551.1"/>
    <property type="molecule type" value="Genomic_DNA"/>
</dbReference>
<reference evidence="1" key="1">
    <citation type="submission" date="2022-01" db="EMBL/GenBank/DDBJ databases">
        <authorList>
            <person name="King R."/>
        </authorList>
    </citation>
    <scope>NUCLEOTIDE SEQUENCE</scope>
</reference>
<accession>A0A9P0CCA1</accession>
<keyword evidence="2" id="KW-1185">Reference proteome</keyword>
<name>A0A9P0CCA1_9CUCU</name>
<sequence>MFDQGVLNRQKVSNQVKRKAEDWMCDRPTKIIHREINSQKQCLDTLTSKDMKYIRNNFGREKRKLFPKLPKSSADVQITLNLLDIKTIKDEQFLLVNDPTEEIIVFSCKSNIEFMCAHT</sequence>
<protein>
    <submittedName>
        <fullName evidence="1">Uncharacterized protein</fullName>
    </submittedName>
</protein>
<proteinExistence type="predicted"/>
<gene>
    <name evidence="1" type="ORF">PSYICH_LOCUS994</name>
</gene>
<dbReference type="AlphaFoldDB" id="A0A9P0CCA1"/>
<evidence type="ECO:0000313" key="2">
    <source>
        <dbReference type="Proteomes" id="UP001153636"/>
    </source>
</evidence>
<organism evidence="1 2">
    <name type="scientific">Psylliodes chrysocephalus</name>
    <dbReference type="NCBI Taxonomy" id="3402493"/>
    <lineage>
        <taxon>Eukaryota</taxon>
        <taxon>Metazoa</taxon>
        <taxon>Ecdysozoa</taxon>
        <taxon>Arthropoda</taxon>
        <taxon>Hexapoda</taxon>
        <taxon>Insecta</taxon>
        <taxon>Pterygota</taxon>
        <taxon>Neoptera</taxon>
        <taxon>Endopterygota</taxon>
        <taxon>Coleoptera</taxon>
        <taxon>Polyphaga</taxon>
        <taxon>Cucujiformia</taxon>
        <taxon>Chrysomeloidea</taxon>
        <taxon>Chrysomelidae</taxon>
        <taxon>Galerucinae</taxon>
        <taxon>Alticini</taxon>
        <taxon>Psylliodes</taxon>
    </lineage>
</organism>